<dbReference type="InterPro" id="IPR003593">
    <property type="entry name" value="AAA+_ATPase"/>
</dbReference>
<keyword evidence="2 5" id="KW-0067">ATP-binding</keyword>
<dbReference type="GO" id="GO:0022857">
    <property type="term" value="F:transmembrane transporter activity"/>
    <property type="evidence" value="ECO:0007669"/>
    <property type="project" value="TreeGrafter"/>
</dbReference>
<dbReference type="AlphaFoldDB" id="A0A7G9GKY3"/>
<evidence type="ECO:0000259" key="4">
    <source>
        <dbReference type="PROSITE" id="PS50893"/>
    </source>
</evidence>
<dbReference type="SMART" id="SM00382">
    <property type="entry name" value="AAA"/>
    <property type="match status" value="1"/>
</dbReference>
<evidence type="ECO:0000256" key="2">
    <source>
        <dbReference type="ARBA" id="ARBA00022840"/>
    </source>
</evidence>
<organism evidence="5 6">
    <name type="scientific">[Eubacterium] hominis</name>
    <dbReference type="NCBI Taxonomy" id="2764325"/>
    <lineage>
        <taxon>Bacteria</taxon>
        <taxon>Bacillati</taxon>
        <taxon>Bacillota</taxon>
        <taxon>Erysipelotrichia</taxon>
        <taxon>Erysipelotrichales</taxon>
        <taxon>Erysipelotrichaceae</taxon>
        <taxon>Amedibacillus</taxon>
    </lineage>
</organism>
<dbReference type="Proteomes" id="UP000515856">
    <property type="component" value="Chromosome"/>
</dbReference>
<dbReference type="InterPro" id="IPR015854">
    <property type="entry name" value="ABC_transpr_LolD-like"/>
</dbReference>
<dbReference type="EMBL" id="CP060636">
    <property type="protein sequence ID" value="QNM11465.1"/>
    <property type="molecule type" value="Genomic_DNA"/>
</dbReference>
<protein>
    <submittedName>
        <fullName evidence="5">ATP-binding cassette domain-containing protein</fullName>
    </submittedName>
</protein>
<evidence type="ECO:0000313" key="6">
    <source>
        <dbReference type="Proteomes" id="UP000515856"/>
    </source>
</evidence>
<keyword evidence="3" id="KW-0472">Membrane</keyword>
<dbReference type="GO" id="GO:0016887">
    <property type="term" value="F:ATP hydrolysis activity"/>
    <property type="evidence" value="ECO:0007669"/>
    <property type="project" value="InterPro"/>
</dbReference>
<proteinExistence type="predicted"/>
<dbReference type="PROSITE" id="PS00211">
    <property type="entry name" value="ABC_TRANSPORTER_1"/>
    <property type="match status" value="1"/>
</dbReference>
<dbReference type="Pfam" id="PF00005">
    <property type="entry name" value="ABC_tran"/>
    <property type="match status" value="1"/>
</dbReference>
<dbReference type="InterPro" id="IPR003439">
    <property type="entry name" value="ABC_transporter-like_ATP-bd"/>
</dbReference>
<dbReference type="GO" id="GO:0005886">
    <property type="term" value="C:plasma membrane"/>
    <property type="evidence" value="ECO:0007669"/>
    <property type="project" value="TreeGrafter"/>
</dbReference>
<dbReference type="InterPro" id="IPR027417">
    <property type="entry name" value="P-loop_NTPase"/>
</dbReference>
<feature type="transmembrane region" description="Helical" evidence="3">
    <location>
        <begin position="500"/>
        <end position="523"/>
    </location>
</feature>
<dbReference type="PROSITE" id="PS50893">
    <property type="entry name" value="ABC_TRANSPORTER_2"/>
    <property type="match status" value="1"/>
</dbReference>
<dbReference type="SUPFAM" id="SSF52540">
    <property type="entry name" value="P-loop containing nucleoside triphosphate hydrolases"/>
    <property type="match status" value="1"/>
</dbReference>
<dbReference type="InterPro" id="IPR017871">
    <property type="entry name" value="ABC_transporter-like_CS"/>
</dbReference>
<dbReference type="GO" id="GO:0005524">
    <property type="term" value="F:ATP binding"/>
    <property type="evidence" value="ECO:0007669"/>
    <property type="project" value="UniProtKB-KW"/>
</dbReference>
<dbReference type="PANTHER" id="PTHR24220">
    <property type="entry name" value="IMPORT ATP-BINDING PROTEIN"/>
    <property type="match status" value="1"/>
</dbReference>
<evidence type="ECO:0000256" key="1">
    <source>
        <dbReference type="ARBA" id="ARBA00022741"/>
    </source>
</evidence>
<feature type="domain" description="ABC transporter" evidence="4">
    <location>
        <begin position="2"/>
        <end position="234"/>
    </location>
</feature>
<sequence length="621" mass="71110">MIKLNNIEISYDRVLLENGSMQIPDKTLTLITGLSGTGKSTLLYRVGMISDQCDYGYEINGKTIDLRDEKCKSQYRRLHFGYVMQDASLYEQYDVLGNLKLYASFAGKEKSEEAYLHLLSLVHLQVPMHQSIETLSGGERQRLAIACALCKDPEVLILDEPTSALDKKNETIVLEVLKQLAHEEGKCIVMASHSALAKEYADQIYSIKEKKLICEKQYQGTSITWKDDKQKLSLSFFTNYIRYFFQKYKSLNVMMITAMILCMMASTLSLGFIDAHAKSSYEALERLTDKQLFITDDKSQMYMNGELPVMKDMEKLKLEDGDSLYPYHKMMISVNGMWVSVVPYFDGQDFSDKMLRKMDLGDNQGVYFSHQLYVDMKDMAFVDNQFDASGVVFDIQDGEDMGHPFEKSFLVKGVLDKNIHCPYLKDEKSFIYMYYKEIDALYQKYSSQKDTRGYILCSNNLQSLMKDKDEAKALGFGVNEGQVNLDALNTLAHTTQNLRFLVLGGFLIVFILMLSALQINYFYKRKREFALLSVNGLAHRDLHKLSLMEIVGKILLSLIISMIVSGIVWMVLSVSGLMKLEIDGIAQLIFYVILFVIVVLVTMIYSVIFFRKNQPENILRN</sequence>
<keyword evidence="3" id="KW-0812">Transmembrane</keyword>
<dbReference type="Gene3D" id="3.40.50.300">
    <property type="entry name" value="P-loop containing nucleotide triphosphate hydrolases"/>
    <property type="match status" value="1"/>
</dbReference>
<gene>
    <name evidence="5" type="ORF">H9Q80_14595</name>
</gene>
<evidence type="ECO:0000256" key="3">
    <source>
        <dbReference type="SAM" id="Phobius"/>
    </source>
</evidence>
<evidence type="ECO:0000313" key="5">
    <source>
        <dbReference type="EMBL" id="QNM11465.1"/>
    </source>
</evidence>
<feature type="transmembrane region" description="Helical" evidence="3">
    <location>
        <begin position="550"/>
        <end position="572"/>
    </location>
</feature>
<dbReference type="KEGG" id="ehn:H9Q80_14595"/>
<dbReference type="RefSeq" id="WP_117454113.1">
    <property type="nucleotide sequence ID" value="NZ_CP060636.1"/>
</dbReference>
<feature type="transmembrane region" description="Helical" evidence="3">
    <location>
        <begin position="584"/>
        <end position="610"/>
    </location>
</feature>
<keyword evidence="6" id="KW-1185">Reference proteome</keyword>
<reference evidence="5 6" key="1">
    <citation type="submission" date="2020-08" db="EMBL/GenBank/DDBJ databases">
        <authorList>
            <person name="Liu C."/>
            <person name="Sun Q."/>
        </authorList>
    </citation>
    <scope>NUCLEOTIDE SEQUENCE [LARGE SCALE GENOMIC DNA]</scope>
    <source>
        <strain evidence="5 6">NSJ-61</strain>
    </source>
</reference>
<keyword evidence="3" id="KW-1133">Transmembrane helix</keyword>
<feature type="transmembrane region" description="Helical" evidence="3">
    <location>
        <begin position="251"/>
        <end position="273"/>
    </location>
</feature>
<keyword evidence="1" id="KW-0547">Nucleotide-binding</keyword>
<name>A0A7G9GKY3_9FIRM</name>
<accession>A0A7G9GKY3</accession>